<dbReference type="Pfam" id="PF00977">
    <property type="entry name" value="His_biosynth"/>
    <property type="match status" value="1"/>
</dbReference>
<dbReference type="GO" id="GO:0000105">
    <property type="term" value="P:L-histidine biosynthetic process"/>
    <property type="evidence" value="ECO:0007669"/>
    <property type="project" value="UniProtKB-UniPathway"/>
</dbReference>
<comment type="pathway">
    <text evidence="3">Amino-acid biosynthesis; L-histidine biosynthesis; L-histidine from 5-phospho-alpha-D-ribose 1-diphosphate: step 4/9.</text>
</comment>
<evidence type="ECO:0000256" key="3">
    <source>
        <dbReference type="ARBA" id="ARBA00005133"/>
    </source>
</evidence>
<comment type="catalytic activity">
    <reaction evidence="1">
        <text>1-(5-phospho-beta-D-ribosyl)-5-[(5-phospho-beta-D-ribosylamino)methylideneamino]imidazole-4-carboxamide = 5-[(5-phospho-1-deoxy-D-ribulos-1-ylimino)methylamino]-1-(5-phospho-beta-D-ribosyl)imidazole-4-carboxamide</text>
        <dbReference type="Rhea" id="RHEA:15469"/>
        <dbReference type="ChEBI" id="CHEBI:58435"/>
        <dbReference type="ChEBI" id="CHEBI:58525"/>
        <dbReference type="EC" id="5.3.1.16"/>
    </reaction>
</comment>
<dbReference type="RefSeq" id="WP_058860932.1">
    <property type="nucleotide sequence ID" value="NZ_LPXO01000002.1"/>
</dbReference>
<keyword evidence="9 11" id="KW-0413">Isomerase</keyword>
<evidence type="ECO:0000313" key="11">
    <source>
        <dbReference type="EMBL" id="KUF11815.1"/>
    </source>
</evidence>
<dbReference type="InterPro" id="IPR044524">
    <property type="entry name" value="Isoase_HisA-like"/>
</dbReference>
<dbReference type="STRING" id="1685382.AVJ23_04335"/>
<evidence type="ECO:0000256" key="9">
    <source>
        <dbReference type="ARBA" id="ARBA00023235"/>
    </source>
</evidence>
<dbReference type="SUPFAM" id="SSF51366">
    <property type="entry name" value="Ribulose-phoshate binding barrel"/>
    <property type="match status" value="1"/>
</dbReference>
<dbReference type="UniPathway" id="UPA00031">
    <property type="reaction ID" value="UER00009"/>
</dbReference>
<dbReference type="PANTHER" id="PTHR43090">
    <property type="entry name" value="1-(5-PHOSPHORIBOSYL)-5-[(5-PHOSPHORIBOSYLAMINO)METHYLIDENEAMINO] IMIDAZOLE-4-CARBOXAMIDE ISOMERASE"/>
    <property type="match status" value="1"/>
</dbReference>
<dbReference type="GO" id="GO:0000162">
    <property type="term" value="P:L-tryptophan biosynthetic process"/>
    <property type="evidence" value="ECO:0007669"/>
    <property type="project" value="TreeGrafter"/>
</dbReference>
<keyword evidence="6" id="KW-0963">Cytoplasm</keyword>
<dbReference type="OrthoDB" id="9807749at2"/>
<name>A0A0W7WMR2_9RHOB</name>
<sequence>MQVIPTIELLNGRCVTLRGGDFDAPTLWHVDPVATARGFVAAGATRLQVTDLDAMQGRHDNDALITEIIRAVGVPVQVAGGIRARERAEFWIAQGAAQVVVGSLAVTAPDMVRALAKYRPDMVLLNFDIRDGWLAPIGRQMDTVLDPSAVLESFAQAPLAGVIVTDHDADAAGVEKHLGVITGLAAQTRHLVFASGLVDTLDDFSRLRYVPNIAGAIVGRALMRKTFTLEQALDVARPQPEETAEFL</sequence>
<dbReference type="InterPro" id="IPR013785">
    <property type="entry name" value="Aldolase_TIM"/>
</dbReference>
<dbReference type="InterPro" id="IPR006062">
    <property type="entry name" value="His_biosynth"/>
</dbReference>
<dbReference type="CDD" id="cd04732">
    <property type="entry name" value="HisA"/>
    <property type="match status" value="1"/>
</dbReference>
<dbReference type="PANTHER" id="PTHR43090:SF2">
    <property type="entry name" value="1-(5-PHOSPHORIBOSYL)-5-[(5-PHOSPHORIBOSYLAMINO)METHYLIDENEAMINO] IMIDAZOLE-4-CARBOXAMIDE ISOMERASE"/>
    <property type="match status" value="1"/>
</dbReference>
<evidence type="ECO:0000256" key="8">
    <source>
        <dbReference type="ARBA" id="ARBA00023102"/>
    </source>
</evidence>
<gene>
    <name evidence="11" type="ORF">AVJ23_04335</name>
</gene>
<evidence type="ECO:0000313" key="12">
    <source>
        <dbReference type="Proteomes" id="UP000054396"/>
    </source>
</evidence>
<comment type="caution">
    <text evidence="11">The sequence shown here is derived from an EMBL/GenBank/DDBJ whole genome shotgun (WGS) entry which is preliminary data.</text>
</comment>
<dbReference type="GO" id="GO:0005737">
    <property type="term" value="C:cytoplasm"/>
    <property type="evidence" value="ECO:0007669"/>
    <property type="project" value="UniProtKB-SubCell"/>
</dbReference>
<proteinExistence type="inferred from homology"/>
<reference evidence="11 12" key="1">
    <citation type="submission" date="2015-12" db="EMBL/GenBank/DDBJ databases">
        <authorList>
            <person name="Shamseldin A."/>
            <person name="Moawad H."/>
            <person name="Abd El-Rahim W.M."/>
            <person name="Sadowsky M.J."/>
        </authorList>
    </citation>
    <scope>NUCLEOTIDE SEQUENCE [LARGE SCALE GENOMIC DNA]</scope>
    <source>
        <strain evidence="11 12">SJ5A-1</strain>
    </source>
</reference>
<evidence type="ECO:0000256" key="4">
    <source>
        <dbReference type="ARBA" id="ARBA00009667"/>
    </source>
</evidence>
<dbReference type="InterPro" id="IPR023016">
    <property type="entry name" value="HisA/PriA"/>
</dbReference>
<keyword evidence="8 10" id="KW-0368">Histidine biosynthesis</keyword>
<dbReference type="Gene3D" id="3.20.20.70">
    <property type="entry name" value="Aldolase class I"/>
    <property type="match status" value="1"/>
</dbReference>
<evidence type="ECO:0000256" key="5">
    <source>
        <dbReference type="ARBA" id="ARBA00012550"/>
    </source>
</evidence>
<evidence type="ECO:0000256" key="6">
    <source>
        <dbReference type="ARBA" id="ARBA00022490"/>
    </source>
</evidence>
<comment type="subcellular location">
    <subcellularLocation>
        <location evidence="2">Cytoplasm</location>
    </subcellularLocation>
</comment>
<dbReference type="EMBL" id="LPXO01000002">
    <property type="protein sequence ID" value="KUF11815.1"/>
    <property type="molecule type" value="Genomic_DNA"/>
</dbReference>
<evidence type="ECO:0000256" key="7">
    <source>
        <dbReference type="ARBA" id="ARBA00022605"/>
    </source>
</evidence>
<keyword evidence="12" id="KW-1185">Reference proteome</keyword>
<protein>
    <recommendedName>
        <fullName evidence="5">1-(5-phosphoribosyl)-5-[(5-phosphoribosylamino)methylideneamino]imidazole-4-carboxamideisomerase</fullName>
        <ecNumber evidence="5">5.3.1.16</ecNumber>
    </recommendedName>
</protein>
<evidence type="ECO:0000256" key="10">
    <source>
        <dbReference type="RuleBase" id="RU003657"/>
    </source>
</evidence>
<accession>A0A0W7WMR2</accession>
<evidence type="ECO:0000256" key="1">
    <source>
        <dbReference type="ARBA" id="ARBA00000901"/>
    </source>
</evidence>
<keyword evidence="7 10" id="KW-0028">Amino-acid biosynthesis</keyword>
<dbReference type="GO" id="GO:0003949">
    <property type="term" value="F:1-(5-phosphoribosyl)-5-[(5-phosphoribosylamino)methylideneamino]imidazole-4-carboxamide isomerase activity"/>
    <property type="evidence" value="ECO:0007669"/>
    <property type="project" value="UniProtKB-EC"/>
</dbReference>
<comment type="similarity">
    <text evidence="4 10">Belongs to the HisA/HisF family.</text>
</comment>
<dbReference type="InterPro" id="IPR011060">
    <property type="entry name" value="RibuloseP-bd_barrel"/>
</dbReference>
<organism evidence="11 12">
    <name type="scientific">Pseudoponticoccus marisrubri</name>
    <dbReference type="NCBI Taxonomy" id="1685382"/>
    <lineage>
        <taxon>Bacteria</taxon>
        <taxon>Pseudomonadati</taxon>
        <taxon>Pseudomonadota</taxon>
        <taxon>Alphaproteobacteria</taxon>
        <taxon>Rhodobacterales</taxon>
        <taxon>Roseobacteraceae</taxon>
        <taxon>Pseudoponticoccus</taxon>
    </lineage>
</organism>
<dbReference type="EC" id="5.3.1.16" evidence="5"/>
<dbReference type="Proteomes" id="UP000054396">
    <property type="component" value="Unassembled WGS sequence"/>
</dbReference>
<dbReference type="AlphaFoldDB" id="A0A0W7WMR2"/>
<evidence type="ECO:0000256" key="2">
    <source>
        <dbReference type="ARBA" id="ARBA00004496"/>
    </source>
</evidence>